<dbReference type="Pfam" id="PF08263">
    <property type="entry name" value="LRRNT_2"/>
    <property type="match status" value="1"/>
</dbReference>
<dbReference type="PROSITE" id="PS50011">
    <property type="entry name" value="PROTEIN_KINASE_DOM"/>
    <property type="match status" value="1"/>
</dbReference>
<dbReference type="SUPFAM" id="SSF52058">
    <property type="entry name" value="L domain-like"/>
    <property type="match status" value="1"/>
</dbReference>
<comment type="catalytic activity">
    <reaction evidence="21">
        <text>L-seryl-[protein] + ATP = O-phospho-L-seryl-[protein] + ADP + H(+)</text>
        <dbReference type="Rhea" id="RHEA:17989"/>
        <dbReference type="Rhea" id="RHEA-COMP:9863"/>
        <dbReference type="Rhea" id="RHEA-COMP:11604"/>
        <dbReference type="ChEBI" id="CHEBI:15378"/>
        <dbReference type="ChEBI" id="CHEBI:29999"/>
        <dbReference type="ChEBI" id="CHEBI:30616"/>
        <dbReference type="ChEBI" id="CHEBI:83421"/>
        <dbReference type="ChEBI" id="CHEBI:456216"/>
        <dbReference type="EC" id="2.7.11.1"/>
    </reaction>
</comment>
<dbReference type="InterPro" id="IPR001611">
    <property type="entry name" value="Leu-rich_rpt"/>
</dbReference>
<evidence type="ECO:0000256" key="17">
    <source>
        <dbReference type="ARBA" id="ARBA00023136"/>
    </source>
</evidence>
<dbReference type="PANTHER" id="PTHR27000:SF698">
    <property type="entry name" value="LEUCINE-RICH REPEAT RECEPTOR-LIKE PROTEIN KINASE PEPR2"/>
    <property type="match status" value="1"/>
</dbReference>
<evidence type="ECO:0000256" key="15">
    <source>
        <dbReference type="ARBA" id="ARBA00022840"/>
    </source>
</evidence>
<dbReference type="InterPro" id="IPR011009">
    <property type="entry name" value="Kinase-like_dom_sf"/>
</dbReference>
<dbReference type="PRINTS" id="PR00019">
    <property type="entry name" value="LEURICHRPT"/>
</dbReference>
<dbReference type="FunFam" id="3.80.10.10:FF:001996">
    <property type="entry name" value="Leucine-rich repeat receptor-like protein kinase PEPR1"/>
    <property type="match status" value="1"/>
</dbReference>
<evidence type="ECO:0000256" key="16">
    <source>
        <dbReference type="ARBA" id="ARBA00022989"/>
    </source>
</evidence>
<keyword evidence="11" id="KW-0677">Repeat</keyword>
<dbReference type="GO" id="GO:0009611">
    <property type="term" value="P:response to wounding"/>
    <property type="evidence" value="ECO:0007669"/>
    <property type="project" value="UniProtKB-ARBA"/>
</dbReference>
<evidence type="ECO:0000256" key="23">
    <source>
        <dbReference type="SAM" id="Phobius"/>
    </source>
</evidence>
<keyword evidence="10" id="KW-0732">Signal</keyword>
<dbReference type="FunFam" id="3.80.10.10:FF:000129">
    <property type="entry name" value="Leucine-rich repeat receptor-like kinase"/>
    <property type="match status" value="1"/>
</dbReference>
<name>R0GLJ5_9BRAS</name>
<evidence type="ECO:0000256" key="4">
    <source>
        <dbReference type="ARBA" id="ARBA00022475"/>
    </source>
</evidence>
<feature type="non-terminal residue" evidence="25">
    <location>
        <position position="1"/>
    </location>
</feature>
<dbReference type="Pfam" id="PF00069">
    <property type="entry name" value="Pkinase"/>
    <property type="match status" value="1"/>
</dbReference>
<dbReference type="PANTHER" id="PTHR27000">
    <property type="entry name" value="LEUCINE-RICH REPEAT RECEPTOR-LIKE PROTEIN KINASE FAMILY PROTEIN-RELATED"/>
    <property type="match status" value="1"/>
</dbReference>
<dbReference type="SMART" id="SM00220">
    <property type="entry name" value="S_TKc"/>
    <property type="match status" value="1"/>
</dbReference>
<dbReference type="GO" id="GO:0004674">
    <property type="term" value="F:protein serine/threonine kinase activity"/>
    <property type="evidence" value="ECO:0007669"/>
    <property type="project" value="UniProtKB-KW"/>
</dbReference>
<keyword evidence="8" id="KW-0808">Transferase</keyword>
<dbReference type="Gene3D" id="3.30.200.20">
    <property type="entry name" value="Phosphorylase Kinase, domain 1"/>
    <property type="match status" value="1"/>
</dbReference>
<evidence type="ECO:0000256" key="18">
    <source>
        <dbReference type="ARBA" id="ARBA00023170"/>
    </source>
</evidence>
<evidence type="ECO:0000313" key="26">
    <source>
        <dbReference type="Proteomes" id="UP000029121"/>
    </source>
</evidence>
<dbReference type="SUPFAM" id="SSF52047">
    <property type="entry name" value="RNI-like"/>
    <property type="match status" value="1"/>
</dbReference>
<dbReference type="InterPro" id="IPR000719">
    <property type="entry name" value="Prot_kinase_dom"/>
</dbReference>
<keyword evidence="17 23" id="KW-0472">Membrane</keyword>
<feature type="non-terminal residue" evidence="25">
    <location>
        <position position="977"/>
    </location>
</feature>
<organism evidence="25 26">
    <name type="scientific">Capsella rubella</name>
    <dbReference type="NCBI Taxonomy" id="81985"/>
    <lineage>
        <taxon>Eukaryota</taxon>
        <taxon>Viridiplantae</taxon>
        <taxon>Streptophyta</taxon>
        <taxon>Embryophyta</taxon>
        <taxon>Tracheophyta</taxon>
        <taxon>Spermatophyta</taxon>
        <taxon>Magnoliopsida</taxon>
        <taxon>eudicotyledons</taxon>
        <taxon>Gunneridae</taxon>
        <taxon>Pentapetalae</taxon>
        <taxon>rosids</taxon>
        <taxon>malvids</taxon>
        <taxon>Brassicales</taxon>
        <taxon>Brassicaceae</taxon>
        <taxon>Camelineae</taxon>
        <taxon>Capsella</taxon>
    </lineage>
</organism>
<keyword evidence="26" id="KW-1185">Reference proteome</keyword>
<evidence type="ECO:0000256" key="10">
    <source>
        <dbReference type="ARBA" id="ARBA00022729"/>
    </source>
</evidence>
<dbReference type="SMART" id="SM00369">
    <property type="entry name" value="LRR_TYP"/>
    <property type="match status" value="5"/>
</dbReference>
<accession>R0GLJ5</accession>
<dbReference type="Gene3D" id="1.10.510.10">
    <property type="entry name" value="Transferase(Phosphotransferase) domain 1"/>
    <property type="match status" value="1"/>
</dbReference>
<evidence type="ECO:0000256" key="11">
    <source>
        <dbReference type="ARBA" id="ARBA00022737"/>
    </source>
</evidence>
<dbReference type="FunFam" id="3.30.200.20:FF:000260">
    <property type="entry name" value="LRR receptor-like serine/threonine-protein kinase RPK2"/>
    <property type="match status" value="1"/>
</dbReference>
<dbReference type="Pfam" id="PF13855">
    <property type="entry name" value="LRR_8"/>
    <property type="match status" value="3"/>
</dbReference>
<dbReference type="GO" id="GO:0009753">
    <property type="term" value="P:response to jasmonic acid"/>
    <property type="evidence" value="ECO:0007669"/>
    <property type="project" value="UniProtKB-ARBA"/>
</dbReference>
<keyword evidence="14" id="KW-0611">Plant defense</keyword>
<keyword evidence="4" id="KW-1003">Cell membrane</keyword>
<evidence type="ECO:0000256" key="14">
    <source>
        <dbReference type="ARBA" id="ARBA00022821"/>
    </source>
</evidence>
<dbReference type="InterPro" id="IPR008271">
    <property type="entry name" value="Ser/Thr_kinase_AS"/>
</dbReference>
<dbReference type="STRING" id="81985.R0GLJ5"/>
<feature type="binding site" evidence="22">
    <location>
        <position position="731"/>
    </location>
    <ligand>
        <name>ATP</name>
        <dbReference type="ChEBI" id="CHEBI:30616"/>
    </ligand>
</feature>
<evidence type="ECO:0000256" key="22">
    <source>
        <dbReference type="PROSITE-ProRule" id="PRU10141"/>
    </source>
</evidence>
<dbReference type="SUPFAM" id="SSF56112">
    <property type="entry name" value="Protein kinase-like (PK-like)"/>
    <property type="match status" value="1"/>
</dbReference>
<keyword evidence="12 22" id="KW-0547">Nucleotide-binding</keyword>
<evidence type="ECO:0000256" key="12">
    <source>
        <dbReference type="ARBA" id="ARBA00022741"/>
    </source>
</evidence>
<evidence type="ECO:0000256" key="1">
    <source>
        <dbReference type="ARBA" id="ARBA00004251"/>
    </source>
</evidence>
<evidence type="ECO:0000256" key="21">
    <source>
        <dbReference type="ARBA" id="ARBA00048679"/>
    </source>
</evidence>
<dbReference type="GO" id="GO:0009617">
    <property type="term" value="P:response to bacterium"/>
    <property type="evidence" value="ECO:0007669"/>
    <property type="project" value="UniProtKB-ARBA"/>
</dbReference>
<evidence type="ECO:0000259" key="24">
    <source>
        <dbReference type="PROSITE" id="PS50011"/>
    </source>
</evidence>
<keyword evidence="7" id="KW-0433">Leucine-rich repeat</keyword>
<dbReference type="FunFam" id="3.80.10.10:FF:000919">
    <property type="entry name" value="Leucine-rich repeat receptor-like protein kinase PEPR1"/>
    <property type="match status" value="1"/>
</dbReference>
<dbReference type="PROSITE" id="PS00107">
    <property type="entry name" value="PROTEIN_KINASE_ATP"/>
    <property type="match status" value="1"/>
</dbReference>
<keyword evidence="16 23" id="KW-1133">Transmembrane helix</keyword>
<evidence type="ECO:0000256" key="19">
    <source>
        <dbReference type="ARBA" id="ARBA00023180"/>
    </source>
</evidence>
<evidence type="ECO:0000256" key="7">
    <source>
        <dbReference type="ARBA" id="ARBA00022614"/>
    </source>
</evidence>
<evidence type="ECO:0000256" key="9">
    <source>
        <dbReference type="ARBA" id="ARBA00022692"/>
    </source>
</evidence>
<evidence type="ECO:0000256" key="3">
    <source>
        <dbReference type="ARBA" id="ARBA00012513"/>
    </source>
</evidence>
<keyword evidence="13" id="KW-0418">Kinase</keyword>
<keyword evidence="19" id="KW-0325">Glycoprotein</keyword>
<dbReference type="InterPro" id="IPR013210">
    <property type="entry name" value="LRR_N_plant-typ"/>
</dbReference>
<dbReference type="GO" id="GO:0005886">
    <property type="term" value="C:plasma membrane"/>
    <property type="evidence" value="ECO:0007669"/>
    <property type="project" value="UniProtKB-SubCell"/>
</dbReference>
<evidence type="ECO:0000256" key="13">
    <source>
        <dbReference type="ARBA" id="ARBA00022777"/>
    </source>
</evidence>
<evidence type="ECO:0000256" key="2">
    <source>
        <dbReference type="ARBA" id="ARBA00008684"/>
    </source>
</evidence>
<dbReference type="InterPro" id="IPR017441">
    <property type="entry name" value="Protein_kinase_ATP_BS"/>
</dbReference>
<dbReference type="PROSITE" id="PS51450">
    <property type="entry name" value="LRR"/>
    <property type="match status" value="1"/>
</dbReference>
<protein>
    <recommendedName>
        <fullName evidence="3">non-specific serine/threonine protein kinase</fullName>
        <ecNumber evidence="3">2.7.11.1</ecNumber>
    </recommendedName>
</protein>
<dbReference type="eggNOG" id="ENOG502QUAH">
    <property type="taxonomic scope" value="Eukaryota"/>
</dbReference>
<dbReference type="InterPro" id="IPR032675">
    <property type="entry name" value="LRR_dom_sf"/>
</dbReference>
<dbReference type="AlphaFoldDB" id="R0GLJ5"/>
<dbReference type="EC" id="2.7.11.1" evidence="3"/>
<comment type="subcellular location">
    <subcellularLocation>
        <location evidence="1">Cell membrane</location>
        <topology evidence="1">Single-pass type I membrane protein</topology>
    </subcellularLocation>
</comment>
<dbReference type="PROSITE" id="PS00108">
    <property type="entry name" value="PROTEIN_KINASE_ST"/>
    <property type="match status" value="1"/>
</dbReference>
<reference evidence="26" key="1">
    <citation type="journal article" date="2013" name="Nat. Genet.">
        <title>The Capsella rubella genome and the genomic consequences of rapid mating system evolution.</title>
        <authorList>
            <person name="Slotte T."/>
            <person name="Hazzouri K.M."/>
            <person name="Agren J.A."/>
            <person name="Koenig D."/>
            <person name="Maumus F."/>
            <person name="Guo Y.L."/>
            <person name="Steige K."/>
            <person name="Platts A.E."/>
            <person name="Escobar J.S."/>
            <person name="Newman L.K."/>
            <person name="Wang W."/>
            <person name="Mandakova T."/>
            <person name="Vello E."/>
            <person name="Smith L.M."/>
            <person name="Henz S.R."/>
            <person name="Steffen J."/>
            <person name="Takuno S."/>
            <person name="Brandvain Y."/>
            <person name="Coop G."/>
            <person name="Andolfatto P."/>
            <person name="Hu T.T."/>
            <person name="Blanchette M."/>
            <person name="Clark R.M."/>
            <person name="Quesneville H."/>
            <person name="Nordborg M."/>
            <person name="Gaut B.S."/>
            <person name="Lysak M.A."/>
            <person name="Jenkins J."/>
            <person name="Grimwood J."/>
            <person name="Chapman J."/>
            <person name="Prochnik S."/>
            <person name="Shu S."/>
            <person name="Rokhsar D."/>
            <person name="Schmutz J."/>
            <person name="Weigel D."/>
            <person name="Wright S.I."/>
        </authorList>
    </citation>
    <scope>NUCLEOTIDE SEQUENCE [LARGE SCALE GENOMIC DNA]</scope>
    <source>
        <strain evidence="26">cv. Monte Gargano</strain>
    </source>
</reference>
<comment type="catalytic activity">
    <reaction evidence="20">
        <text>L-threonyl-[protein] + ATP = O-phospho-L-threonyl-[protein] + ADP + H(+)</text>
        <dbReference type="Rhea" id="RHEA:46608"/>
        <dbReference type="Rhea" id="RHEA-COMP:11060"/>
        <dbReference type="Rhea" id="RHEA-COMP:11605"/>
        <dbReference type="ChEBI" id="CHEBI:15378"/>
        <dbReference type="ChEBI" id="CHEBI:30013"/>
        <dbReference type="ChEBI" id="CHEBI:30616"/>
        <dbReference type="ChEBI" id="CHEBI:61977"/>
        <dbReference type="ChEBI" id="CHEBI:456216"/>
        <dbReference type="EC" id="2.7.11.1"/>
    </reaction>
</comment>
<dbReference type="Pfam" id="PF00560">
    <property type="entry name" value="LRR_1"/>
    <property type="match status" value="4"/>
</dbReference>
<dbReference type="FunFam" id="1.10.510.10:FF:000358">
    <property type="entry name" value="Putative leucine-rich repeat receptor-like serine/threonine-protein kinase"/>
    <property type="match status" value="1"/>
</dbReference>
<keyword evidence="15 22" id="KW-0067">ATP-binding</keyword>
<evidence type="ECO:0000256" key="5">
    <source>
        <dbReference type="ARBA" id="ARBA00022527"/>
    </source>
</evidence>
<dbReference type="GO" id="GO:0006952">
    <property type="term" value="P:defense response"/>
    <property type="evidence" value="ECO:0007669"/>
    <property type="project" value="UniProtKB-KW"/>
</dbReference>
<feature type="domain" description="Protein kinase" evidence="24">
    <location>
        <begin position="702"/>
        <end position="977"/>
    </location>
</feature>
<keyword evidence="9 23" id="KW-0812">Transmembrane</keyword>
<dbReference type="Gene3D" id="3.80.10.10">
    <property type="entry name" value="Ribonuclease Inhibitor"/>
    <property type="match status" value="4"/>
</dbReference>
<keyword evidence="6" id="KW-0597">Phosphoprotein</keyword>
<keyword evidence="5" id="KW-0723">Serine/threonine-protein kinase</keyword>
<proteinExistence type="inferred from homology"/>
<dbReference type="InterPro" id="IPR003591">
    <property type="entry name" value="Leu-rich_rpt_typical-subtyp"/>
</dbReference>
<dbReference type="GO" id="GO:0005524">
    <property type="term" value="F:ATP binding"/>
    <property type="evidence" value="ECO:0007669"/>
    <property type="project" value="UniProtKB-UniRule"/>
</dbReference>
<evidence type="ECO:0000256" key="6">
    <source>
        <dbReference type="ARBA" id="ARBA00022553"/>
    </source>
</evidence>
<feature type="transmembrane region" description="Helical" evidence="23">
    <location>
        <begin position="643"/>
        <end position="668"/>
    </location>
</feature>
<evidence type="ECO:0000313" key="25">
    <source>
        <dbReference type="EMBL" id="EOA36641.1"/>
    </source>
</evidence>
<dbReference type="EMBL" id="KB870805">
    <property type="protein sequence ID" value="EOA36641.1"/>
    <property type="molecule type" value="Genomic_DNA"/>
</dbReference>
<gene>
    <name evidence="25" type="ORF">CARUB_v10011893mg</name>
</gene>
<evidence type="ECO:0000256" key="8">
    <source>
        <dbReference type="ARBA" id="ARBA00022679"/>
    </source>
</evidence>
<comment type="similarity">
    <text evidence="2">Belongs to the protein kinase superfamily. Ser/Thr protein kinase family.</text>
</comment>
<sequence length="977" mass="107225">TVSCLNSEGLALLSLLDHFDKVPLEVASTWKNNTTPCDSWFGVTCDHSRNVETLNLSGSGVSGQLASEIGELKSLLILDLSDNSFSGVLPSSLVNCTSLEYLDLSRNGFSGENKLNGVLPESLNLLENLGELFVSNNSLGGRIHFGSSNCKKLVTLDLSYNDFQGGVPPEIGNCSSLHSLAIIKCNLTGTIPSSLGMLKKAWYIDLSENRLSGIIPQDLGNCSSLETLKLNDNQLQGVIPPALGNLKKLQSLELFVNKLSGEIPIGIWKIQSLTDMVVYNNTLTGELPVEVAQLKHLRNLTLFNNNFYGEIPMSLGMNQSLEEVDLFGNRFTGEIPPHICHGQKLRIFVLGSNQLHGTIPASIRQCKTLKRVRLEENMLSGLLPEFPESHNLSYVNLKSNNFEGSIPGSLGSCKNLLTIDLSRNKLTGLIPPELGNLQSLGRLNLSYNHLEGPLPSQLSGCARMLYFDVGSNSLNGSLPSSFRSWKSLSTLVLSDNKFLGAMPPFLAELDRLSDLRIARNAFGGEIPSSVGLLKSLRYGLDLSGNGFMGEIPTALGNLINLERLNISNNKLTGSLSVLQSLKFLGQVDVSYNQFTGPIPANLISNSSMFSGNPDLCIQPPYSASAITRDKFKSCKGQAKLSTWKIALIAAGSFLAVLALLFALVLVFLRCKRGAKTEDANVLAEEEGLSLLLNKVLAATDNLDDKYIIGRGAHGVVYRASLGSGEEYAVKKLIFAEHIRANQNMKREIETIGLVRHRNLIRLERFWMRREDGLMLYQYMPNGSLHDVLHRGNQGEAILDWSARFNISLGIAHGLAYLHHDCYPPIIHRDIKPENILMDSDMEPHIGDFGLARILDDSTVSTATVTGTTGYIAPENAYKTVRSKESDVYSYGVVLLELVTGKRALDRSFPEDTNIVSWVRSILSRYEDDDDTAGPIVDPTLVDELLDTKLREQAIQVTDMALRCTDKRPENRPSMRDV</sequence>
<dbReference type="Proteomes" id="UP000029121">
    <property type="component" value="Unassembled WGS sequence"/>
</dbReference>
<keyword evidence="18" id="KW-0675">Receptor</keyword>
<evidence type="ECO:0000256" key="20">
    <source>
        <dbReference type="ARBA" id="ARBA00047899"/>
    </source>
</evidence>